<dbReference type="InterPro" id="IPR007939">
    <property type="entry name" value="Cu-R_B_prcur"/>
</dbReference>
<feature type="signal peptide" evidence="2">
    <location>
        <begin position="1"/>
        <end position="21"/>
    </location>
</feature>
<dbReference type="Pfam" id="PF05275">
    <property type="entry name" value="CopB"/>
    <property type="match status" value="1"/>
</dbReference>
<keyword evidence="2" id="KW-0732">Signal</keyword>
<dbReference type="RefSeq" id="WP_181899058.1">
    <property type="nucleotide sequence ID" value="NZ_QUNR01000005.1"/>
</dbReference>
<dbReference type="GO" id="GO:0005507">
    <property type="term" value="F:copper ion binding"/>
    <property type="evidence" value="ECO:0007669"/>
    <property type="project" value="InterPro"/>
</dbReference>
<proteinExistence type="predicted"/>
<dbReference type="AlphaFoldDB" id="A0A3E0H0H7"/>
<feature type="region of interest" description="Disordered" evidence="1">
    <location>
        <begin position="75"/>
        <end position="98"/>
    </location>
</feature>
<comment type="caution">
    <text evidence="3">The sequence shown here is derived from an EMBL/GenBank/DDBJ whole genome shotgun (WGS) entry which is preliminary data.</text>
</comment>
<sequence>MKIVFALSALLLSLPVLSAEAEMDHSKMQMNGMDMGESSMDMSGMDMSSGSMDHSGMDMSKGSMDMSHMKHGAMSMGSMNMGKMQGGKAPPDARSPDYSQGRDFGPIPPPKMMGNGIMGSVLFNQLEVSSSQGKINSGYDVDAWVGTDWNRLALKAEGEAADSKLE</sequence>
<dbReference type="GO" id="GO:0006878">
    <property type="term" value="P:intracellular copper ion homeostasis"/>
    <property type="evidence" value="ECO:0007669"/>
    <property type="project" value="InterPro"/>
</dbReference>
<accession>A0A3E0H0H7</accession>
<name>A0A3E0H0H7_9GAMM</name>
<dbReference type="Proteomes" id="UP000256774">
    <property type="component" value="Unassembled WGS sequence"/>
</dbReference>
<organism evidence="3 4">
    <name type="scientific">Paraperlucidibaca baekdonensis</name>
    <dbReference type="NCBI Taxonomy" id="748120"/>
    <lineage>
        <taxon>Bacteria</taxon>
        <taxon>Pseudomonadati</taxon>
        <taxon>Pseudomonadota</taxon>
        <taxon>Gammaproteobacteria</taxon>
        <taxon>Moraxellales</taxon>
        <taxon>Moraxellaceae</taxon>
        <taxon>Paraperlucidibaca</taxon>
    </lineage>
</organism>
<evidence type="ECO:0000313" key="4">
    <source>
        <dbReference type="Proteomes" id="UP000256774"/>
    </source>
</evidence>
<evidence type="ECO:0000313" key="3">
    <source>
        <dbReference type="EMBL" id="REH36131.1"/>
    </source>
</evidence>
<feature type="chain" id="PRO_5017598275" evidence="2">
    <location>
        <begin position="22"/>
        <end position="166"/>
    </location>
</feature>
<gene>
    <name evidence="3" type="ORF">DFR26_2177</name>
</gene>
<feature type="non-terminal residue" evidence="3">
    <location>
        <position position="166"/>
    </location>
</feature>
<protein>
    <submittedName>
        <fullName evidence="3">Copper resistance protein B CopB</fullName>
    </submittedName>
</protein>
<reference evidence="3 4" key="1">
    <citation type="submission" date="2018-08" db="EMBL/GenBank/DDBJ databases">
        <title>Genomic Encyclopedia of Type Strains, Phase IV (KMG-IV): sequencing the most valuable type-strain genomes for metagenomic binning, comparative biology and taxonomic classification.</title>
        <authorList>
            <person name="Goeker M."/>
        </authorList>
    </citation>
    <scope>NUCLEOTIDE SEQUENCE [LARGE SCALE GENOMIC DNA]</scope>
    <source>
        <strain evidence="3 4">DSM 26022</strain>
    </source>
</reference>
<keyword evidence="4" id="KW-1185">Reference proteome</keyword>
<evidence type="ECO:0000256" key="2">
    <source>
        <dbReference type="SAM" id="SignalP"/>
    </source>
</evidence>
<dbReference type="EMBL" id="QUNR01000005">
    <property type="protein sequence ID" value="REH36131.1"/>
    <property type="molecule type" value="Genomic_DNA"/>
</dbReference>
<dbReference type="GO" id="GO:0009279">
    <property type="term" value="C:cell outer membrane"/>
    <property type="evidence" value="ECO:0007669"/>
    <property type="project" value="InterPro"/>
</dbReference>
<evidence type="ECO:0000256" key="1">
    <source>
        <dbReference type="SAM" id="MobiDB-lite"/>
    </source>
</evidence>